<dbReference type="GO" id="GO:0006882">
    <property type="term" value="P:intracellular zinc ion homeostasis"/>
    <property type="evidence" value="ECO:0007669"/>
    <property type="project" value="TreeGrafter"/>
</dbReference>
<dbReference type="GO" id="GO:0005385">
    <property type="term" value="F:zinc ion transmembrane transporter activity"/>
    <property type="evidence" value="ECO:0007669"/>
    <property type="project" value="TreeGrafter"/>
</dbReference>
<dbReference type="SUPFAM" id="SSF161111">
    <property type="entry name" value="Cation efflux protein transmembrane domain-like"/>
    <property type="match status" value="1"/>
</dbReference>
<keyword evidence="13" id="KW-1185">Reference proteome</keyword>
<feature type="transmembrane region" description="Helical" evidence="9">
    <location>
        <begin position="114"/>
        <end position="134"/>
    </location>
</feature>
<dbReference type="Proteomes" id="UP000694569">
    <property type="component" value="Unplaced"/>
</dbReference>
<dbReference type="PANTHER" id="PTHR45820:SF3">
    <property type="entry name" value="CALCIUM_MANGANESE ANTIPORTER SLC30A10"/>
    <property type="match status" value="1"/>
</dbReference>
<keyword evidence="5" id="KW-0862">Zinc</keyword>
<feature type="region of interest" description="Disordered" evidence="8">
    <location>
        <begin position="152"/>
        <end position="198"/>
    </location>
</feature>
<evidence type="ECO:0000259" key="10">
    <source>
        <dbReference type="Pfam" id="PF01545"/>
    </source>
</evidence>
<evidence type="ECO:0000256" key="8">
    <source>
        <dbReference type="SAM" id="MobiDB-lite"/>
    </source>
</evidence>
<proteinExistence type="inferred from homology"/>
<dbReference type="GO" id="GO:0006828">
    <property type="term" value="P:manganese ion transport"/>
    <property type="evidence" value="ECO:0007669"/>
    <property type="project" value="TreeGrafter"/>
</dbReference>
<reference evidence="12" key="1">
    <citation type="submission" date="2025-08" db="UniProtKB">
        <authorList>
            <consortium name="Ensembl"/>
        </authorList>
    </citation>
    <scope>IDENTIFICATION</scope>
</reference>
<evidence type="ECO:0000256" key="5">
    <source>
        <dbReference type="ARBA" id="ARBA00022833"/>
    </source>
</evidence>
<feature type="transmembrane region" description="Helical" evidence="9">
    <location>
        <begin position="248"/>
        <end position="269"/>
    </location>
</feature>
<dbReference type="AlphaFoldDB" id="A0A8C5M7K2"/>
<dbReference type="Gene3D" id="1.20.1510.10">
    <property type="entry name" value="Cation efflux protein transmembrane domain"/>
    <property type="match status" value="1"/>
</dbReference>
<reference evidence="12" key="2">
    <citation type="submission" date="2025-09" db="UniProtKB">
        <authorList>
            <consortium name="Ensembl"/>
        </authorList>
    </citation>
    <scope>IDENTIFICATION</scope>
</reference>
<dbReference type="InterPro" id="IPR027470">
    <property type="entry name" value="Cation_efflux_CTD"/>
</dbReference>
<dbReference type="Pfam" id="PF16916">
    <property type="entry name" value="ZT_dimer"/>
    <property type="match status" value="1"/>
</dbReference>
<feature type="transmembrane region" description="Helical" evidence="9">
    <location>
        <begin position="211"/>
        <end position="236"/>
    </location>
</feature>
<feature type="compositionally biased region" description="Polar residues" evidence="8">
    <location>
        <begin position="152"/>
        <end position="166"/>
    </location>
</feature>
<feature type="transmembrane region" description="Helical" evidence="9">
    <location>
        <begin position="44"/>
        <end position="61"/>
    </location>
</feature>
<dbReference type="GeneTree" id="ENSGT00940000159967"/>
<feature type="domain" description="Cation efflux protein cytoplasmic" evidence="11">
    <location>
        <begin position="281"/>
        <end position="353"/>
    </location>
</feature>
<dbReference type="GO" id="GO:0016020">
    <property type="term" value="C:membrane"/>
    <property type="evidence" value="ECO:0007669"/>
    <property type="project" value="UniProtKB-SubCell"/>
</dbReference>
<dbReference type="NCBIfam" id="TIGR01297">
    <property type="entry name" value="CDF"/>
    <property type="match status" value="1"/>
</dbReference>
<dbReference type="PANTHER" id="PTHR45820">
    <property type="entry name" value="FI23527P1"/>
    <property type="match status" value="1"/>
</dbReference>
<evidence type="ECO:0000256" key="6">
    <source>
        <dbReference type="ARBA" id="ARBA00022989"/>
    </source>
</evidence>
<feature type="domain" description="Cation efflux protein transmembrane" evidence="10">
    <location>
        <begin position="11"/>
        <end position="277"/>
    </location>
</feature>
<sequence length="449" mass="49040">MGKYTGKTCRLIFMLVLTVIFFVAELVSGYLGNSIALISDSFNMLSDLIALCVGITASRIARREQRGAQATYGYTRAEVVGALCNAVFLTALCFTILVDSVLRLAKPERIDKVQLVLIVGVLGLLVNVVGLLVFQDYSTLVRWCRGRKGAQETTASRSSSDPQLTVSPHRGESRGDETDEAGDSLNVDDEPEDEAEKKDIKKDATLNIRGVLLHVMGDALGSVVVVVAATIFYVLPLSPEAPCNWQCYIDPSLTLIMVGIILISAFPLIKETATILLQMVPKGVNVSEIGQKLAEIPEVKSIHEIHVWELASGKNIGTVHVKFQDVSGYRIANRGIRKIFHSHGIHAVTLQAEFIGEKNVSLACEAPCISKKCEPQLCCNQELTPYAETNGQALKIGKSSQVWYRSNDLDINIEATMMADEETGLKIKESTAECQVNPHLSIQRSTVYG</sequence>
<evidence type="ECO:0000259" key="11">
    <source>
        <dbReference type="Pfam" id="PF16916"/>
    </source>
</evidence>
<keyword evidence="7 9" id="KW-0472">Membrane</keyword>
<dbReference type="InterPro" id="IPR027469">
    <property type="entry name" value="Cation_efflux_TMD_sf"/>
</dbReference>
<evidence type="ECO:0000256" key="3">
    <source>
        <dbReference type="ARBA" id="ARBA00022448"/>
    </source>
</evidence>
<evidence type="ECO:0000256" key="9">
    <source>
        <dbReference type="SAM" id="Phobius"/>
    </source>
</evidence>
<evidence type="ECO:0000256" key="2">
    <source>
        <dbReference type="ARBA" id="ARBA00008873"/>
    </source>
</evidence>
<evidence type="ECO:0000256" key="1">
    <source>
        <dbReference type="ARBA" id="ARBA00004141"/>
    </source>
</evidence>
<comment type="similarity">
    <text evidence="2">Belongs to the cation diffusion facilitator (CDF) transporter (TC 2.A.4) family. SLC30A subfamily.</text>
</comment>
<dbReference type="OrthoDB" id="29444at2759"/>
<keyword evidence="4 9" id="KW-0812">Transmembrane</keyword>
<dbReference type="InterPro" id="IPR002524">
    <property type="entry name" value="Cation_efflux"/>
</dbReference>
<dbReference type="GO" id="GO:0010312">
    <property type="term" value="P:detoxification of zinc ion"/>
    <property type="evidence" value="ECO:0007669"/>
    <property type="project" value="TreeGrafter"/>
</dbReference>
<dbReference type="Ensembl" id="ENSLLET00000009380.1">
    <property type="protein sequence ID" value="ENSLLEP00000009029.1"/>
    <property type="gene ID" value="ENSLLEG00000005751.1"/>
</dbReference>
<dbReference type="InterPro" id="IPR058533">
    <property type="entry name" value="Cation_efflux_TM"/>
</dbReference>
<dbReference type="Pfam" id="PF01545">
    <property type="entry name" value="Cation_efflux"/>
    <property type="match status" value="1"/>
</dbReference>
<evidence type="ECO:0000256" key="7">
    <source>
        <dbReference type="ARBA" id="ARBA00023136"/>
    </source>
</evidence>
<keyword evidence="6 9" id="KW-1133">Transmembrane helix</keyword>
<keyword evidence="3" id="KW-0813">Transport</keyword>
<feature type="compositionally biased region" description="Acidic residues" evidence="8">
    <location>
        <begin position="177"/>
        <end position="194"/>
    </location>
</feature>
<organism evidence="12 13">
    <name type="scientific">Leptobrachium leishanense</name>
    <name type="common">Leishan spiny toad</name>
    <dbReference type="NCBI Taxonomy" id="445787"/>
    <lineage>
        <taxon>Eukaryota</taxon>
        <taxon>Metazoa</taxon>
        <taxon>Chordata</taxon>
        <taxon>Craniata</taxon>
        <taxon>Vertebrata</taxon>
        <taxon>Euteleostomi</taxon>
        <taxon>Amphibia</taxon>
        <taxon>Batrachia</taxon>
        <taxon>Anura</taxon>
        <taxon>Pelobatoidea</taxon>
        <taxon>Megophryidae</taxon>
        <taxon>Leptobrachium</taxon>
    </lineage>
</organism>
<feature type="transmembrane region" description="Helical" evidence="9">
    <location>
        <begin position="12"/>
        <end position="32"/>
    </location>
</feature>
<comment type="subcellular location">
    <subcellularLocation>
        <location evidence="1">Membrane</location>
        <topology evidence="1">Multi-pass membrane protein</topology>
    </subcellularLocation>
</comment>
<accession>A0A8C5M7K2</accession>
<name>A0A8C5M7K2_9ANUR</name>
<evidence type="ECO:0000256" key="4">
    <source>
        <dbReference type="ARBA" id="ARBA00022692"/>
    </source>
</evidence>
<protein>
    <submittedName>
        <fullName evidence="12">Solute carrier family 30 member 10</fullName>
    </submittedName>
</protein>
<evidence type="ECO:0000313" key="12">
    <source>
        <dbReference type="Ensembl" id="ENSLLEP00000009029.1"/>
    </source>
</evidence>
<evidence type="ECO:0000313" key="13">
    <source>
        <dbReference type="Proteomes" id="UP000694569"/>
    </source>
</evidence>
<feature type="transmembrane region" description="Helical" evidence="9">
    <location>
        <begin position="82"/>
        <end position="102"/>
    </location>
</feature>